<dbReference type="GO" id="GO:0071949">
    <property type="term" value="F:FAD binding"/>
    <property type="evidence" value="ECO:0007669"/>
    <property type="project" value="InterPro"/>
</dbReference>
<dbReference type="Pfam" id="PF01494">
    <property type="entry name" value="FAD_binding_3"/>
    <property type="match status" value="1"/>
</dbReference>
<accession>A0A1B3ZHQ6</accession>
<protein>
    <recommendedName>
        <fullName evidence="5">Flavin-dependent monooxygenase</fullName>
    </recommendedName>
    <alternativeName>
        <fullName evidence="5">TetX monooxygenase</fullName>
        <shortName evidence="5">TetX</shortName>
        <ecNumber evidence="5">1.14.13.-</ecNumber>
    </alternativeName>
</protein>
<evidence type="ECO:0000256" key="5">
    <source>
        <dbReference type="HAMAP-Rule" id="MF_00845"/>
    </source>
</evidence>
<evidence type="ECO:0000256" key="4">
    <source>
        <dbReference type="ARBA" id="ARBA00023033"/>
    </source>
</evidence>
<reference evidence="7 8" key="1">
    <citation type="submission" date="2016-01" db="EMBL/GenBank/DDBJ databases">
        <title>Complete genome and mega plasmid sequence of Sphingomonas panacis DCY99 elicits systemic resistance in rice to Xanthomonas oryzae.</title>
        <authorList>
            <person name="Kim Y.J."/>
            <person name="Yang D.C."/>
            <person name="Sing P."/>
        </authorList>
    </citation>
    <scope>NUCLEOTIDE SEQUENCE [LARGE SCALE GENOMIC DNA]</scope>
    <source>
        <strain evidence="7 8">DCY99</strain>
    </source>
</reference>
<keyword evidence="5" id="KW-0963">Cytoplasm</keyword>
<dbReference type="GO" id="GO:0004497">
    <property type="term" value="F:monooxygenase activity"/>
    <property type="evidence" value="ECO:0007669"/>
    <property type="project" value="UniProtKB-UniRule"/>
</dbReference>
<dbReference type="OrthoDB" id="4230779at2"/>
<dbReference type="EMBL" id="CP014168">
    <property type="protein sequence ID" value="AOH86960.1"/>
    <property type="molecule type" value="Genomic_DNA"/>
</dbReference>
<dbReference type="Proteomes" id="UP000094256">
    <property type="component" value="Chromosome"/>
</dbReference>
<evidence type="ECO:0000313" key="8">
    <source>
        <dbReference type="Proteomes" id="UP000094256"/>
    </source>
</evidence>
<dbReference type="SUPFAM" id="SSF51905">
    <property type="entry name" value="FAD/NAD(P)-binding domain"/>
    <property type="match status" value="1"/>
</dbReference>
<feature type="binding site" evidence="5">
    <location>
        <position position="39"/>
    </location>
    <ligand>
        <name>NADPH</name>
        <dbReference type="ChEBI" id="CHEBI:57783"/>
    </ligand>
</feature>
<proteinExistence type="inferred from homology"/>
<dbReference type="EC" id="1.14.13.-" evidence="5"/>
<evidence type="ECO:0000259" key="6">
    <source>
        <dbReference type="Pfam" id="PF01494"/>
    </source>
</evidence>
<dbReference type="PRINTS" id="PR00420">
    <property type="entry name" value="RNGMNOXGNASE"/>
</dbReference>
<feature type="domain" description="FAD-binding" evidence="6">
    <location>
        <begin position="2"/>
        <end position="169"/>
    </location>
</feature>
<dbReference type="Gene3D" id="3.50.50.60">
    <property type="entry name" value="FAD/NAD(P)-binding domain"/>
    <property type="match status" value="1"/>
</dbReference>
<evidence type="ECO:0000313" key="7">
    <source>
        <dbReference type="EMBL" id="AOH86960.1"/>
    </source>
</evidence>
<comment type="subcellular location">
    <subcellularLocation>
        <location evidence="5">Cytoplasm</location>
    </subcellularLocation>
</comment>
<gene>
    <name evidence="7" type="ORF">AWL63_20065</name>
</gene>
<evidence type="ECO:0000256" key="1">
    <source>
        <dbReference type="ARBA" id="ARBA00022630"/>
    </source>
</evidence>
<sequence length="390" mass="40799">MVPVTIIGAGLGGLVLARILHLHGVPVTVYEAELSPDARLQGGLLDIHANDGQVALAAAGLTEAFRAIVHQGGEATRLLDAAGTVLFEDADDGTGGRPEVPRGELRRILLDSLPVGSVEWGRRLAAVAPLGAGRHQLTFEDGSVSTSDLLVGADGAWSKIRPLLSNAVPAYTGVSFIETWLHDVDTCHPATARAAGTGGLMVPASGKGIFAHRESGAVLHAYIALARPVDWFASMDFGNPTVVRTRLAAEFEGWSPALTALITEADTPAVFRPLYSLPTGLSWPRVPGVTLIGDAAHLAPPAGEGANLALLDGAELAAAVVAHRNDPEAALAAYERAMFARAATSASDAHRMLELMIDEQAPLGMLDFFNNAVAHRDARSASTRLPDWEA</sequence>
<organism evidence="7 8">
    <name type="scientific">Sphingomonas panacis</name>
    <dbReference type="NCBI Taxonomy" id="1560345"/>
    <lineage>
        <taxon>Bacteria</taxon>
        <taxon>Pseudomonadati</taxon>
        <taxon>Pseudomonadota</taxon>
        <taxon>Alphaproteobacteria</taxon>
        <taxon>Sphingomonadales</taxon>
        <taxon>Sphingomonadaceae</taxon>
        <taxon>Sphingomonas</taxon>
    </lineage>
</organism>
<dbReference type="InterPro" id="IPR036188">
    <property type="entry name" value="FAD/NAD-bd_sf"/>
</dbReference>
<keyword evidence="8" id="KW-1185">Reference proteome</keyword>
<keyword evidence="5" id="KW-0521">NADP</keyword>
<dbReference type="AlphaFoldDB" id="A0A1B3ZHQ6"/>
<comment type="function">
    <text evidence="5">An FAD-requiring monooxygenase active on some tetracycline antibiotic derivatives, which leads to their inactivation. Hydroxylates carbon 11a of tetracycline and some analogs.</text>
</comment>
<feature type="binding site" evidence="5">
    <location>
        <position position="102"/>
    </location>
    <ligand>
        <name>FAD</name>
        <dbReference type="ChEBI" id="CHEBI:57692"/>
    </ligand>
</feature>
<comment type="domain">
    <text evidence="5">Consists of an N-terminal FAD-binding domain with a Rossman fold and a C-terminal substrate-binding domain.</text>
</comment>
<dbReference type="InterPro" id="IPR043683">
    <property type="entry name" value="TetX_monooxygenase"/>
</dbReference>
<keyword evidence="3 5" id="KW-0560">Oxidoreductase</keyword>
<dbReference type="InterPro" id="IPR002938">
    <property type="entry name" value="FAD-bd"/>
</dbReference>
<comment type="cofactor">
    <cofactor evidence="5">
        <name>FAD</name>
        <dbReference type="ChEBI" id="CHEBI:57692"/>
    </cofactor>
</comment>
<dbReference type="GO" id="GO:0005737">
    <property type="term" value="C:cytoplasm"/>
    <property type="evidence" value="ECO:0007669"/>
    <property type="project" value="UniProtKB-SubCell"/>
</dbReference>
<dbReference type="GO" id="GO:0046677">
    <property type="term" value="P:response to antibiotic"/>
    <property type="evidence" value="ECO:0007669"/>
    <property type="project" value="InterPro"/>
</dbReference>
<feature type="binding site" evidence="5">
    <location>
        <position position="294"/>
    </location>
    <ligand>
        <name>FAD</name>
        <dbReference type="ChEBI" id="CHEBI:57692"/>
    </ligand>
</feature>
<evidence type="ECO:0000256" key="3">
    <source>
        <dbReference type="ARBA" id="ARBA00023002"/>
    </source>
</evidence>
<name>A0A1B3ZHQ6_9SPHN</name>
<dbReference type="STRING" id="1560345.AWL63_20065"/>
<keyword evidence="1 5" id="KW-0285">Flavoprotein</keyword>
<keyword evidence="5" id="KW-0547">Nucleotide-binding</keyword>
<keyword evidence="4 5" id="KW-0503">Monooxygenase</keyword>
<dbReference type="PANTHER" id="PTHR46972:SF1">
    <property type="entry name" value="FAD DEPENDENT OXIDOREDUCTASE DOMAIN-CONTAINING PROTEIN"/>
    <property type="match status" value="1"/>
</dbReference>
<dbReference type="PANTHER" id="PTHR46972">
    <property type="entry name" value="MONOOXYGENASE ASQM-RELATED"/>
    <property type="match status" value="1"/>
</dbReference>
<comment type="catalytic activity">
    <reaction evidence="5">
        <text>a tetracycline + NADPH + O2 + H(+) = an 11a-hydroxytetracycline + NADP(+) + H2O</text>
        <dbReference type="Rhea" id="RHEA:61444"/>
        <dbReference type="ChEBI" id="CHEBI:15377"/>
        <dbReference type="ChEBI" id="CHEBI:15378"/>
        <dbReference type="ChEBI" id="CHEBI:15379"/>
        <dbReference type="ChEBI" id="CHEBI:57783"/>
        <dbReference type="ChEBI" id="CHEBI:58349"/>
        <dbReference type="ChEBI" id="CHEBI:144644"/>
        <dbReference type="ChEBI" id="CHEBI:144645"/>
    </reaction>
</comment>
<feature type="binding site" evidence="5">
    <location>
        <position position="46"/>
    </location>
    <ligand>
        <name>FAD</name>
        <dbReference type="ChEBI" id="CHEBI:57692"/>
    </ligand>
</feature>
<dbReference type="KEGG" id="span:AWL63_20065"/>
<dbReference type="RefSeq" id="WP_083224993.1">
    <property type="nucleotide sequence ID" value="NZ_CP014168.1"/>
</dbReference>
<keyword evidence="2 5" id="KW-0274">FAD</keyword>
<evidence type="ECO:0000256" key="2">
    <source>
        <dbReference type="ARBA" id="ARBA00022827"/>
    </source>
</evidence>
<comment type="subunit">
    <text evidence="5">Monomer.</text>
</comment>
<dbReference type="HAMAP" id="MF_00845">
    <property type="entry name" value="TetX_monooxygenase"/>
    <property type="match status" value="1"/>
</dbReference>
<comment type="similarity">
    <text evidence="5">Belongs to the aromatic-ring hydroxylase family. TetX subfamily.</text>
</comment>